<feature type="transmembrane region" description="Helical" evidence="2">
    <location>
        <begin position="122"/>
        <end position="141"/>
    </location>
</feature>
<feature type="transmembrane region" description="Helical" evidence="2">
    <location>
        <begin position="291"/>
        <end position="309"/>
    </location>
</feature>
<organism evidence="4 5">
    <name type="scientific">Triticum turgidum subsp. durum</name>
    <name type="common">Durum wheat</name>
    <name type="synonym">Triticum durum</name>
    <dbReference type="NCBI Taxonomy" id="4567"/>
    <lineage>
        <taxon>Eukaryota</taxon>
        <taxon>Viridiplantae</taxon>
        <taxon>Streptophyta</taxon>
        <taxon>Embryophyta</taxon>
        <taxon>Tracheophyta</taxon>
        <taxon>Spermatophyta</taxon>
        <taxon>Magnoliopsida</taxon>
        <taxon>Liliopsida</taxon>
        <taxon>Poales</taxon>
        <taxon>Poaceae</taxon>
        <taxon>BOP clade</taxon>
        <taxon>Pooideae</taxon>
        <taxon>Triticodae</taxon>
        <taxon>Triticeae</taxon>
        <taxon>Triticinae</taxon>
        <taxon>Triticum</taxon>
    </lineage>
</organism>
<evidence type="ECO:0000256" key="2">
    <source>
        <dbReference type="SAM" id="Phobius"/>
    </source>
</evidence>
<protein>
    <recommendedName>
        <fullName evidence="3">NB-ARC domain-containing protein</fullName>
    </recommendedName>
</protein>
<dbReference type="InterPro" id="IPR002182">
    <property type="entry name" value="NB-ARC"/>
</dbReference>
<evidence type="ECO:0000259" key="3">
    <source>
        <dbReference type="Pfam" id="PF00931"/>
    </source>
</evidence>
<dbReference type="PRINTS" id="PR00364">
    <property type="entry name" value="DISEASERSIST"/>
</dbReference>
<dbReference type="EMBL" id="LT934116">
    <property type="protein sequence ID" value="VAH85534.1"/>
    <property type="molecule type" value="Genomic_DNA"/>
</dbReference>
<dbReference type="Gene3D" id="1.10.8.430">
    <property type="entry name" value="Helical domain of apoptotic protease-activating factors"/>
    <property type="match status" value="1"/>
</dbReference>
<dbReference type="Pfam" id="PF00931">
    <property type="entry name" value="NB-ARC"/>
    <property type="match status" value="1"/>
</dbReference>
<keyword evidence="5" id="KW-1185">Reference proteome</keyword>
<dbReference type="Gene3D" id="3.40.50.300">
    <property type="entry name" value="P-loop containing nucleotide triphosphate hydrolases"/>
    <property type="match status" value="1"/>
</dbReference>
<keyword evidence="2" id="KW-1133">Transmembrane helix</keyword>
<keyword evidence="2" id="KW-0472">Membrane</keyword>
<evidence type="ECO:0000313" key="4">
    <source>
        <dbReference type="EMBL" id="VAH85534.1"/>
    </source>
</evidence>
<accession>A0A9R1QXJ1</accession>
<feature type="compositionally biased region" description="Pro residues" evidence="1">
    <location>
        <begin position="21"/>
        <end position="33"/>
    </location>
</feature>
<dbReference type="Proteomes" id="UP000324705">
    <property type="component" value="Chromosome 3B"/>
</dbReference>
<name>A0A9R1QXJ1_TRITD</name>
<evidence type="ECO:0000256" key="1">
    <source>
        <dbReference type="SAM" id="MobiDB-lite"/>
    </source>
</evidence>
<keyword evidence="2" id="KW-0812">Transmembrane</keyword>
<feature type="region of interest" description="Disordered" evidence="1">
    <location>
        <begin position="1"/>
        <end position="43"/>
    </location>
</feature>
<dbReference type="PANTHER" id="PTHR34368:SF1">
    <property type="entry name" value="OS01G0962200 PROTEIN"/>
    <property type="match status" value="1"/>
</dbReference>
<sequence>MMEDVGSGDAPAQGSRCEDPMTPPDLSPPPPFSGPTGRSKSPTVTSYVMETEDLFVPVWVKNYSEERRKNWVPSSSDLKLLSLNRLKQQQACEDNRKVAVKDVSWRKKWVAAWMDVVSRMKYVSCTDIIIMVMLVMAAIPHNEDYHDFADQRTLFLGIPNTLNVISTIPLFFVGLAGLILSHCKSYFRLWSQGDLYILFAGVSVAGFGSCYYHLNPENGTLFWHKLPMVTTFTCFEAIFIIESFDDWARTKSLAPTSYWLWAAGLYLLARVEEVADKQIYRWTLQIVSGHTLGHLCVSMVPLFLILMLAERTRPIELERRMVPVDHQLNLTSMVCLLVPKMICLWVPMIQVSVTICEISILMWEFGARPVNQAKISDDQAMLETPIRAWETLSRIHGLWGMDIYKNKVLQFLQSERSDESFLGLWGPPGVGKTRLLSLIAASYADSFHHILFLDGGSSVIVMQHHLASFLKLDWETMSALEEHCRAKIITDILVQDSFLLLLDNVYDRPFPDLVAVGLPMPLGCHQKVVLTSRRQKVCGFMGCTISNIVQMKCLGEEDAWRLFKYHAGVEITEADAEIYNYAKQMVRACGGLPRGIRALGKGVARVTRSGKDLFAWQFAYRKTMGRIRHPEEMPEIAYVLV</sequence>
<proteinExistence type="predicted"/>
<reference evidence="4 5" key="1">
    <citation type="submission" date="2017-09" db="EMBL/GenBank/DDBJ databases">
        <authorList>
            <consortium name="International Durum Wheat Genome Sequencing Consortium (IDWGSC)"/>
            <person name="Milanesi L."/>
        </authorList>
    </citation>
    <scope>NUCLEOTIDE SEQUENCE [LARGE SCALE GENOMIC DNA]</scope>
    <source>
        <strain evidence="5">cv. Svevo</strain>
    </source>
</reference>
<feature type="transmembrane region" description="Helical" evidence="2">
    <location>
        <begin position="195"/>
        <end position="214"/>
    </location>
</feature>
<dbReference type="Gramene" id="TRITD3Bv1G266950.1">
    <property type="protein sequence ID" value="TRITD3Bv1G266950.1"/>
    <property type="gene ID" value="TRITD3Bv1G266950"/>
</dbReference>
<evidence type="ECO:0000313" key="5">
    <source>
        <dbReference type="Proteomes" id="UP000324705"/>
    </source>
</evidence>
<feature type="domain" description="NB-ARC" evidence="3">
    <location>
        <begin position="405"/>
        <end position="567"/>
    </location>
</feature>
<feature type="transmembrane region" description="Helical" evidence="2">
    <location>
        <begin position="220"/>
        <end position="241"/>
    </location>
</feature>
<feature type="transmembrane region" description="Helical" evidence="2">
    <location>
        <begin position="161"/>
        <end position="183"/>
    </location>
</feature>
<dbReference type="SUPFAM" id="SSF52540">
    <property type="entry name" value="P-loop containing nucleoside triphosphate hydrolases"/>
    <property type="match status" value="1"/>
</dbReference>
<dbReference type="AlphaFoldDB" id="A0A9R1QXJ1"/>
<dbReference type="InterPro" id="IPR027417">
    <property type="entry name" value="P-loop_NTPase"/>
</dbReference>
<gene>
    <name evidence="4" type="ORF">TRITD_3Bv1G266950</name>
</gene>
<dbReference type="InterPro" id="IPR042197">
    <property type="entry name" value="Apaf_helical"/>
</dbReference>
<dbReference type="PANTHER" id="PTHR34368">
    <property type="entry name" value="OS01G0962200 PROTEIN"/>
    <property type="match status" value="1"/>
</dbReference>
<dbReference type="OMA" id="FMECTIS"/>
<dbReference type="GO" id="GO:0043531">
    <property type="term" value="F:ADP binding"/>
    <property type="evidence" value="ECO:0007669"/>
    <property type="project" value="InterPro"/>
</dbReference>